<sequence length="67" mass="7312">MSCGGVVEPGVDCARARLSDIQFKEMSRWATCALVWSGFRIASMPAPVKALADDRSALIRRKCTRPA</sequence>
<protein>
    <submittedName>
        <fullName evidence="1">Uncharacterized protein</fullName>
    </submittedName>
</protein>
<accession>A0A448XNP4</accession>
<comment type="caution">
    <text evidence="1">The sequence shown here is derived from an EMBL/GenBank/DDBJ whole genome shotgun (WGS) entry which is preliminary data.</text>
</comment>
<keyword evidence="2" id="KW-1185">Reference proteome</keyword>
<dbReference type="EMBL" id="CAAALY010268140">
    <property type="protein sequence ID" value="VEL41160.1"/>
    <property type="molecule type" value="Genomic_DNA"/>
</dbReference>
<reference evidence="1" key="1">
    <citation type="submission" date="2018-11" db="EMBL/GenBank/DDBJ databases">
        <authorList>
            <consortium name="Pathogen Informatics"/>
        </authorList>
    </citation>
    <scope>NUCLEOTIDE SEQUENCE</scope>
</reference>
<organism evidence="1 2">
    <name type="scientific">Protopolystoma xenopodis</name>
    <dbReference type="NCBI Taxonomy" id="117903"/>
    <lineage>
        <taxon>Eukaryota</taxon>
        <taxon>Metazoa</taxon>
        <taxon>Spiralia</taxon>
        <taxon>Lophotrochozoa</taxon>
        <taxon>Platyhelminthes</taxon>
        <taxon>Monogenea</taxon>
        <taxon>Polyopisthocotylea</taxon>
        <taxon>Polystomatidea</taxon>
        <taxon>Polystomatidae</taxon>
        <taxon>Protopolystoma</taxon>
    </lineage>
</organism>
<dbReference type="AlphaFoldDB" id="A0A448XNP4"/>
<proteinExistence type="predicted"/>
<evidence type="ECO:0000313" key="2">
    <source>
        <dbReference type="Proteomes" id="UP000784294"/>
    </source>
</evidence>
<dbReference type="Proteomes" id="UP000784294">
    <property type="component" value="Unassembled WGS sequence"/>
</dbReference>
<name>A0A448XNP4_9PLAT</name>
<evidence type="ECO:0000313" key="1">
    <source>
        <dbReference type="EMBL" id="VEL41160.1"/>
    </source>
</evidence>
<gene>
    <name evidence="1" type="ORF">PXEA_LOCUS34600</name>
</gene>